<dbReference type="Proteomes" id="UP000276133">
    <property type="component" value="Unassembled WGS sequence"/>
</dbReference>
<evidence type="ECO:0000256" key="1">
    <source>
        <dbReference type="SAM" id="Phobius"/>
    </source>
</evidence>
<name>A0A3M7R3C0_BRAPC</name>
<keyword evidence="1" id="KW-0812">Transmembrane</keyword>
<sequence length="79" mass="9362">MKIHKSCNWVRVRTADSLICPNEPTSHLFVLKIRILLFERKKLRLSTTRRKQFFSSQVLGKKLLIIFKVTLLTFYVAIK</sequence>
<evidence type="ECO:0000313" key="3">
    <source>
        <dbReference type="Proteomes" id="UP000276133"/>
    </source>
</evidence>
<evidence type="ECO:0000313" key="2">
    <source>
        <dbReference type="EMBL" id="RNA17949.1"/>
    </source>
</evidence>
<dbReference type="EMBL" id="REGN01004338">
    <property type="protein sequence ID" value="RNA17949.1"/>
    <property type="molecule type" value="Genomic_DNA"/>
</dbReference>
<keyword evidence="1" id="KW-0472">Membrane</keyword>
<comment type="caution">
    <text evidence="2">The sequence shown here is derived from an EMBL/GenBank/DDBJ whole genome shotgun (WGS) entry which is preliminary data.</text>
</comment>
<dbReference type="AlphaFoldDB" id="A0A3M7R3C0"/>
<accession>A0A3M7R3C0</accession>
<gene>
    <name evidence="2" type="ORF">BpHYR1_019854</name>
</gene>
<organism evidence="2 3">
    <name type="scientific">Brachionus plicatilis</name>
    <name type="common">Marine rotifer</name>
    <name type="synonym">Brachionus muelleri</name>
    <dbReference type="NCBI Taxonomy" id="10195"/>
    <lineage>
        <taxon>Eukaryota</taxon>
        <taxon>Metazoa</taxon>
        <taxon>Spiralia</taxon>
        <taxon>Gnathifera</taxon>
        <taxon>Rotifera</taxon>
        <taxon>Eurotatoria</taxon>
        <taxon>Monogononta</taxon>
        <taxon>Pseudotrocha</taxon>
        <taxon>Ploima</taxon>
        <taxon>Brachionidae</taxon>
        <taxon>Brachionus</taxon>
    </lineage>
</organism>
<protein>
    <submittedName>
        <fullName evidence="2">Uncharacterized protein</fullName>
    </submittedName>
</protein>
<keyword evidence="1" id="KW-1133">Transmembrane helix</keyword>
<keyword evidence="3" id="KW-1185">Reference proteome</keyword>
<feature type="transmembrane region" description="Helical" evidence="1">
    <location>
        <begin position="59"/>
        <end position="78"/>
    </location>
</feature>
<proteinExistence type="predicted"/>
<reference evidence="2 3" key="1">
    <citation type="journal article" date="2018" name="Sci. Rep.">
        <title>Genomic signatures of local adaptation to the degree of environmental predictability in rotifers.</title>
        <authorList>
            <person name="Franch-Gras L."/>
            <person name="Hahn C."/>
            <person name="Garcia-Roger E.M."/>
            <person name="Carmona M.J."/>
            <person name="Serra M."/>
            <person name="Gomez A."/>
        </authorList>
    </citation>
    <scope>NUCLEOTIDE SEQUENCE [LARGE SCALE GENOMIC DNA]</scope>
    <source>
        <strain evidence="2">HYR1</strain>
    </source>
</reference>